<proteinExistence type="predicted"/>
<protein>
    <submittedName>
        <fullName evidence="1">Metal ABC transporter substrate-binding protein</fullName>
    </submittedName>
</protein>
<dbReference type="EMBL" id="JBJURJ010000012">
    <property type="protein sequence ID" value="MFM9330275.1"/>
    <property type="molecule type" value="Genomic_DNA"/>
</dbReference>
<sequence>MSIRLSIRSKWAGAMALTLGIAILAGGCGNNSGISLSEDKTNVVASFYPLYDFASKIGGDRIHAVSAVPAGVEPHDWEPKTRDISQILKADVFAYQGAGLEGWVDELLKSRKDKSSLITVEASAGLDLIKAEEHEEEGHEDEHGHEGEEGHDHGDFDPHAWLSPMNAKKMAEAVKNGLVEADSANKAEYEANFTKLSASFDELDRKYRETLGKLPKKDIVVSHQAFAYLCRDYGLNQVAIMGLTPDSEPTAQDMKKINNFVKEHQVKYIFFEELVSDKLAKTLANDLKIETLVLNPLEGLTDAQLKAGEDYFSIMEKNLQNLVKALQ</sequence>
<reference evidence="1" key="1">
    <citation type="submission" date="2024-12" db="EMBL/GenBank/DDBJ databases">
        <authorList>
            <person name="Wu N."/>
        </authorList>
    </citation>
    <scope>NUCLEOTIDE SEQUENCE</scope>
    <source>
        <strain evidence="1">P15</strain>
    </source>
</reference>
<comment type="caution">
    <text evidence="1">The sequence shown here is derived from an EMBL/GenBank/DDBJ whole genome shotgun (WGS) entry which is preliminary data.</text>
</comment>
<keyword evidence="2" id="KW-1185">Reference proteome</keyword>
<evidence type="ECO:0000313" key="1">
    <source>
        <dbReference type="EMBL" id="MFM9330275.1"/>
    </source>
</evidence>
<gene>
    <name evidence="1" type="ORF">ACI1P1_18410</name>
</gene>
<accession>A0ACC7P1H5</accession>
<evidence type="ECO:0000313" key="2">
    <source>
        <dbReference type="Proteomes" id="UP001631969"/>
    </source>
</evidence>
<dbReference type="Proteomes" id="UP001631969">
    <property type="component" value="Unassembled WGS sequence"/>
</dbReference>
<organism evidence="1 2">
    <name type="scientific">Paenibacillus mesotrionivorans</name>
    <dbReference type="NCBI Taxonomy" id="3160968"/>
    <lineage>
        <taxon>Bacteria</taxon>
        <taxon>Bacillati</taxon>
        <taxon>Bacillota</taxon>
        <taxon>Bacilli</taxon>
        <taxon>Bacillales</taxon>
        <taxon>Paenibacillaceae</taxon>
        <taxon>Paenibacillus</taxon>
    </lineage>
</organism>
<name>A0ACC7P1H5_9BACL</name>